<feature type="domain" description="Plastid division protein CDP1-like IMS" evidence="1">
    <location>
        <begin position="2"/>
        <end position="86"/>
    </location>
</feature>
<dbReference type="PANTHER" id="PTHR33925:SF1">
    <property type="entry name" value="PROTEIN ACCUMULATION AND REPLICATION OF CHLOROPLASTS 6, CHLOROPLASTIC"/>
    <property type="match status" value="1"/>
</dbReference>
<dbReference type="AlphaFoldDB" id="A0A7S3BQS4"/>
<evidence type="ECO:0000259" key="1">
    <source>
        <dbReference type="Pfam" id="PF13355"/>
    </source>
</evidence>
<dbReference type="InterPro" id="IPR025344">
    <property type="entry name" value="CDP1-like_IMS"/>
</dbReference>
<dbReference type="EMBL" id="HBHY01013771">
    <property type="protein sequence ID" value="CAE0142383.1"/>
    <property type="molecule type" value="Transcribed_RNA"/>
</dbReference>
<dbReference type="Pfam" id="PF13355">
    <property type="entry name" value="ARC6-like_IMS"/>
    <property type="match status" value="1"/>
</dbReference>
<evidence type="ECO:0000313" key="2">
    <source>
        <dbReference type="EMBL" id="CAE0142383.1"/>
    </source>
</evidence>
<gene>
    <name evidence="2" type="ORF">PSIN1315_LOCUS8839</name>
</gene>
<organism evidence="2">
    <name type="scientific">Prasinoderma singulare</name>
    <dbReference type="NCBI Taxonomy" id="676789"/>
    <lineage>
        <taxon>Eukaryota</taxon>
        <taxon>Viridiplantae</taxon>
        <taxon>Prasinodermophyta</taxon>
        <taxon>Prasinodermophyceae</taxon>
        <taxon>Prasinodermales</taxon>
        <taxon>Prasinodermaceae</taxon>
        <taxon>Prasinoderma</taxon>
    </lineage>
</organism>
<dbReference type="InterPro" id="IPR044685">
    <property type="entry name" value="CPD1-like"/>
</dbReference>
<name>A0A7S3BQS4_9VIRI</name>
<proteinExistence type="predicted"/>
<dbReference type="PANTHER" id="PTHR33925">
    <property type="entry name" value="PLASTID DIVISION PROTEIN CDP1, CHLOROPLASTIC-RELATED"/>
    <property type="match status" value="1"/>
</dbReference>
<accession>A0A7S3BQS4</accession>
<sequence>MMLEQWTARAEESLRNGWYWKYELVSVKVDSVTPSAGGSKATVECTLQETAQLYDGGQPDLNDSYKAKYQARYVMEWFPEDVCWKITSGVVLPNK</sequence>
<reference evidence="2" key="1">
    <citation type="submission" date="2021-01" db="EMBL/GenBank/DDBJ databases">
        <authorList>
            <person name="Corre E."/>
            <person name="Pelletier E."/>
            <person name="Niang G."/>
            <person name="Scheremetjew M."/>
            <person name="Finn R."/>
            <person name="Kale V."/>
            <person name="Holt S."/>
            <person name="Cochrane G."/>
            <person name="Meng A."/>
            <person name="Brown T."/>
            <person name="Cohen L."/>
        </authorList>
    </citation>
    <scope>NUCLEOTIDE SEQUENCE</scope>
    <source>
        <strain evidence="2">RCC927</strain>
    </source>
</reference>
<protein>
    <recommendedName>
        <fullName evidence="1">Plastid division protein CDP1-like IMS domain-containing protein</fullName>
    </recommendedName>
</protein>